<reference evidence="4 5" key="1">
    <citation type="submission" date="2019-02" db="EMBL/GenBank/DDBJ databases">
        <title>Deep-cultivation of Planctomycetes and their phenomic and genomic characterization uncovers novel biology.</title>
        <authorList>
            <person name="Wiegand S."/>
            <person name="Jogler M."/>
            <person name="Boedeker C."/>
            <person name="Pinto D."/>
            <person name="Vollmers J."/>
            <person name="Rivas-Marin E."/>
            <person name="Kohn T."/>
            <person name="Peeters S.H."/>
            <person name="Heuer A."/>
            <person name="Rast P."/>
            <person name="Oberbeckmann S."/>
            <person name="Bunk B."/>
            <person name="Jeske O."/>
            <person name="Meyerdierks A."/>
            <person name="Storesund J.E."/>
            <person name="Kallscheuer N."/>
            <person name="Luecker S."/>
            <person name="Lage O.M."/>
            <person name="Pohl T."/>
            <person name="Merkel B.J."/>
            <person name="Hornburger P."/>
            <person name="Mueller R.-W."/>
            <person name="Bruemmer F."/>
            <person name="Labrenz M."/>
            <person name="Spormann A.M."/>
            <person name="Op den Camp H."/>
            <person name="Overmann J."/>
            <person name="Amann R."/>
            <person name="Jetten M.S.M."/>
            <person name="Mascher T."/>
            <person name="Medema M.H."/>
            <person name="Devos D.P."/>
            <person name="Kaster A.-K."/>
            <person name="Ovreas L."/>
            <person name="Rohde M."/>
            <person name="Galperin M.Y."/>
            <person name="Jogler C."/>
        </authorList>
    </citation>
    <scope>NUCLEOTIDE SEQUENCE [LARGE SCALE GENOMIC DNA]</scope>
    <source>
        <strain evidence="4 5">Pan265</strain>
    </source>
</reference>
<organism evidence="4 5">
    <name type="scientific">Mucisphaera calidilacus</name>
    <dbReference type="NCBI Taxonomy" id="2527982"/>
    <lineage>
        <taxon>Bacteria</taxon>
        <taxon>Pseudomonadati</taxon>
        <taxon>Planctomycetota</taxon>
        <taxon>Phycisphaerae</taxon>
        <taxon>Phycisphaerales</taxon>
        <taxon>Phycisphaeraceae</taxon>
        <taxon>Mucisphaera</taxon>
    </lineage>
</organism>
<dbReference type="RefSeq" id="WP_145444613.1">
    <property type="nucleotide sequence ID" value="NZ_CP036280.1"/>
</dbReference>
<feature type="DNA-binding region" description="OmpR/PhoB-type" evidence="2">
    <location>
        <begin position="31"/>
        <end position="127"/>
    </location>
</feature>
<dbReference type="KEGG" id="mcad:Pan265_03080"/>
<evidence type="ECO:0000313" key="5">
    <source>
        <dbReference type="Proteomes" id="UP000320386"/>
    </source>
</evidence>
<dbReference type="SMART" id="SM00862">
    <property type="entry name" value="Trans_reg_C"/>
    <property type="match status" value="1"/>
</dbReference>
<evidence type="ECO:0000256" key="2">
    <source>
        <dbReference type="PROSITE-ProRule" id="PRU01091"/>
    </source>
</evidence>
<dbReference type="GO" id="GO:0000160">
    <property type="term" value="P:phosphorelay signal transduction system"/>
    <property type="evidence" value="ECO:0007669"/>
    <property type="project" value="InterPro"/>
</dbReference>
<dbReference type="Proteomes" id="UP000320386">
    <property type="component" value="Chromosome"/>
</dbReference>
<proteinExistence type="predicted"/>
<dbReference type="Pfam" id="PF13449">
    <property type="entry name" value="Phytase-like"/>
    <property type="match status" value="1"/>
</dbReference>
<dbReference type="InterPro" id="IPR027372">
    <property type="entry name" value="Phytase-like_dom"/>
</dbReference>
<dbReference type="InterPro" id="IPR001867">
    <property type="entry name" value="OmpR/PhoB-type_DNA-bd"/>
</dbReference>
<dbReference type="AlphaFoldDB" id="A0A518BU29"/>
<evidence type="ECO:0000256" key="1">
    <source>
        <dbReference type="ARBA" id="ARBA00023125"/>
    </source>
</evidence>
<dbReference type="InterPro" id="IPR016032">
    <property type="entry name" value="Sig_transdc_resp-reg_C-effctor"/>
</dbReference>
<keyword evidence="1 2" id="KW-0238">DNA-binding</keyword>
<feature type="domain" description="OmpR/PhoB-type" evidence="3">
    <location>
        <begin position="31"/>
        <end position="127"/>
    </location>
</feature>
<dbReference type="SUPFAM" id="SSF46894">
    <property type="entry name" value="C-terminal effector domain of the bipartite response regulators"/>
    <property type="match status" value="1"/>
</dbReference>
<dbReference type="EMBL" id="CP036280">
    <property type="protein sequence ID" value="QDU70480.1"/>
    <property type="molecule type" value="Genomic_DNA"/>
</dbReference>
<dbReference type="OrthoDB" id="9803927at2"/>
<keyword evidence="5" id="KW-1185">Reference proteome</keyword>
<dbReference type="GO" id="GO:0006355">
    <property type="term" value="P:regulation of DNA-templated transcription"/>
    <property type="evidence" value="ECO:0007669"/>
    <property type="project" value="InterPro"/>
</dbReference>
<dbReference type="GO" id="GO:0003677">
    <property type="term" value="F:DNA binding"/>
    <property type="evidence" value="ECO:0007669"/>
    <property type="project" value="UniProtKB-UniRule"/>
</dbReference>
<name>A0A518BU29_9BACT</name>
<sequence length="575" mass="63549">MSYSFGSCRLFGGIKQGGRGQPRREHTDAEPEFISRAGLRLEVTSYRVRIGSELIGLTPIELRVLKHLMQHPDRVHAKAELLDVCHGGYTDATPKALTMVISRLRRKLGHRSDLIETVHGIGYRFGVRRIRTGAAMLALCALLQSFFDAVVCRPRATLACASMVTLSTMTVVWTGTRSSMVWPGPTQANGIATLGVAVVRDLSYEEAGGDDHHSSRPISLPGDVGSSIAYTGSDHRYITVADPGTALVRGNTTYLKTYEIRLDPERPGEIDIAARSANRLRDRRNVVYRIPHWRRPEDFNASSFNGEPARVGRGGAIYVGDQYSPRIGRFDASGKLLDVIEIGDDLGLPRERHDLDHASTHLVQHRLVTSSDRAVDESSGHHGGVEAIAMTPSHRRLLVTSGMHDRATYGPAGNPCVRLVEMRHDGTDRCVYSYPLEHSDHRLVELLAVSENRFLAHERLDAEGSGRVFSRLYLFDLRTGTRAIPGRGGRVSVPESRPVEKEVFIDFADGGLLPIEHVRAHRIEGLTFGPRLKDGRYLLLGISDNEQSYDAPTVLYAFAIDPMSLPGLEAYYPPL</sequence>
<dbReference type="PROSITE" id="PS51755">
    <property type="entry name" value="OMPR_PHOB"/>
    <property type="match status" value="1"/>
</dbReference>
<evidence type="ECO:0000259" key="3">
    <source>
        <dbReference type="PROSITE" id="PS51755"/>
    </source>
</evidence>
<dbReference type="SUPFAM" id="SSF75011">
    <property type="entry name" value="3-carboxy-cis,cis-mucoante lactonizing enzyme"/>
    <property type="match status" value="1"/>
</dbReference>
<dbReference type="Pfam" id="PF00486">
    <property type="entry name" value="Trans_reg_C"/>
    <property type="match status" value="1"/>
</dbReference>
<dbReference type="CDD" id="cd00383">
    <property type="entry name" value="trans_reg_C"/>
    <property type="match status" value="1"/>
</dbReference>
<dbReference type="Gene3D" id="1.10.10.10">
    <property type="entry name" value="Winged helix-like DNA-binding domain superfamily/Winged helix DNA-binding domain"/>
    <property type="match status" value="1"/>
</dbReference>
<gene>
    <name evidence="4" type="primary">phoB_1</name>
    <name evidence="4" type="ORF">Pan265_03080</name>
</gene>
<evidence type="ECO:0000313" key="4">
    <source>
        <dbReference type="EMBL" id="QDU70480.1"/>
    </source>
</evidence>
<accession>A0A518BU29</accession>
<protein>
    <submittedName>
        <fullName evidence="4">Phosphate regulon transcriptional regulatory protein PhoB</fullName>
    </submittedName>
</protein>
<dbReference type="InterPro" id="IPR036388">
    <property type="entry name" value="WH-like_DNA-bd_sf"/>
</dbReference>